<dbReference type="AlphaFoldDB" id="A0A8B9AUX5"/>
<dbReference type="PANTHER" id="PTHR46503:SF1">
    <property type="entry name" value="INTER-ALPHA-TRYPSIN INHIBITOR HEAVY CHAIN-LIKE PROTEIN"/>
    <property type="match status" value="1"/>
</dbReference>
<sequence>MDWHFAPPRPVGGMERSPSSLLQMAPMVDAAVDDQGSSTYGYQHHVYGRRDPPALIPLRGGGLLLGRGLRCHPRSVARPLRHAETELRLPPRRPRGKVGILRSFYVERCQLGGVEFEVDRKLYSTHMIDGEENQNMEKPARNGGGFLKPQLFSLMSSEVT</sequence>
<name>A0A8B9AUX5_PHODC</name>
<proteinExistence type="predicted"/>
<dbReference type="Proteomes" id="UP000228380">
    <property type="component" value="Chromosome 15"/>
</dbReference>
<evidence type="ECO:0000313" key="1">
    <source>
        <dbReference type="Proteomes" id="UP000228380"/>
    </source>
</evidence>
<dbReference type="KEGG" id="pda:103716309"/>
<accession>A0A8B9AUX5</accession>
<keyword evidence="1" id="KW-1185">Reference proteome</keyword>
<organism evidence="1 2">
    <name type="scientific">Phoenix dactylifera</name>
    <name type="common">Date palm</name>
    <dbReference type="NCBI Taxonomy" id="42345"/>
    <lineage>
        <taxon>Eukaryota</taxon>
        <taxon>Viridiplantae</taxon>
        <taxon>Streptophyta</taxon>
        <taxon>Embryophyta</taxon>
        <taxon>Tracheophyta</taxon>
        <taxon>Spermatophyta</taxon>
        <taxon>Magnoliopsida</taxon>
        <taxon>Liliopsida</taxon>
        <taxon>Arecaceae</taxon>
        <taxon>Coryphoideae</taxon>
        <taxon>Phoeniceae</taxon>
        <taxon>Phoenix</taxon>
    </lineage>
</organism>
<protein>
    <submittedName>
        <fullName evidence="2">Uncharacterized protein LOC103716309</fullName>
    </submittedName>
</protein>
<reference evidence="1" key="1">
    <citation type="journal article" date="2019" name="Nat. Commun.">
        <title>Genome-wide association mapping of date palm fruit traits.</title>
        <authorList>
            <person name="Hazzouri K.M."/>
            <person name="Gros-Balthazard M."/>
            <person name="Flowers J.M."/>
            <person name="Copetti D."/>
            <person name="Lemansour A."/>
            <person name="Lebrun M."/>
            <person name="Masmoudi K."/>
            <person name="Ferrand S."/>
            <person name="Dhar M.I."/>
            <person name="Fresquez Z.A."/>
            <person name="Rosas U."/>
            <person name="Zhang J."/>
            <person name="Talag J."/>
            <person name="Lee S."/>
            <person name="Kudrna D."/>
            <person name="Powell R.F."/>
            <person name="Leitch I.J."/>
            <person name="Krueger R.R."/>
            <person name="Wing R.A."/>
            <person name="Amiri K.M.A."/>
            <person name="Purugganan M.D."/>
        </authorList>
    </citation>
    <scope>NUCLEOTIDE SEQUENCE [LARGE SCALE GENOMIC DNA]</scope>
    <source>
        <strain evidence="1">cv. Khalas</strain>
    </source>
</reference>
<dbReference type="RefSeq" id="XP_038990280.1">
    <property type="nucleotide sequence ID" value="XM_039134352.1"/>
</dbReference>
<reference evidence="2" key="2">
    <citation type="submission" date="2025-08" db="UniProtKB">
        <authorList>
            <consortium name="RefSeq"/>
        </authorList>
    </citation>
    <scope>IDENTIFICATION</scope>
    <source>
        <tissue evidence="2">Young leaves</tissue>
    </source>
</reference>
<dbReference type="PANTHER" id="PTHR46503">
    <property type="entry name" value="INTER-ALPHA-TRYPSIN INHIBITOR HEAVY CHAIN-LIKE PROTEIN"/>
    <property type="match status" value="1"/>
</dbReference>
<dbReference type="GeneID" id="103716309"/>
<evidence type="ECO:0000313" key="2">
    <source>
        <dbReference type="RefSeq" id="XP_038990280.1"/>
    </source>
</evidence>
<gene>
    <name evidence="2" type="primary">LOC103716309</name>
</gene>